<dbReference type="AlphaFoldDB" id="A0AAC9HKJ4"/>
<dbReference type="KEGG" id="ahm:TL08_00460"/>
<protein>
    <submittedName>
        <fullName evidence="1">Uncharacterized protein</fullName>
    </submittedName>
</protein>
<gene>
    <name evidence="1" type="ORF">TL08_00460</name>
</gene>
<organism evidence="1 2">
    <name type="scientific">Actinoalloteichus hymeniacidonis</name>
    <dbReference type="NCBI Taxonomy" id="340345"/>
    <lineage>
        <taxon>Bacteria</taxon>
        <taxon>Bacillati</taxon>
        <taxon>Actinomycetota</taxon>
        <taxon>Actinomycetes</taxon>
        <taxon>Pseudonocardiales</taxon>
        <taxon>Pseudonocardiaceae</taxon>
        <taxon>Actinoalloteichus</taxon>
    </lineage>
</organism>
<name>A0AAC9HKJ4_9PSEU</name>
<evidence type="ECO:0000313" key="1">
    <source>
        <dbReference type="EMBL" id="AOS60940.1"/>
    </source>
</evidence>
<keyword evidence="2" id="KW-1185">Reference proteome</keyword>
<evidence type="ECO:0000313" key="2">
    <source>
        <dbReference type="Proteomes" id="UP000095210"/>
    </source>
</evidence>
<sequence length="141" mass="15439">MQVPGNMSRSFTFYRRFYGQDVGRGPVTSQLELTEDRKWLILRPASVQQYACVLSVKHTTKLVNTILLGADCTLDCPGEMGGPRRLTLAVAEVRWNLTVTVAASDAITLAFSALELHHLVSHLDDGLAFLTGRNSFGGTAE</sequence>
<dbReference type="EMBL" id="CP014859">
    <property type="protein sequence ID" value="AOS60940.1"/>
    <property type="molecule type" value="Genomic_DNA"/>
</dbReference>
<accession>A0AAC9HKJ4</accession>
<reference evidence="2" key="1">
    <citation type="submission" date="2016-03" db="EMBL/GenBank/DDBJ databases">
        <title>Complete genome sequence of the type strain Actinoalloteichus hymeniacidonis DSM 45092.</title>
        <authorList>
            <person name="Schaffert L."/>
            <person name="Albersmeier A."/>
            <person name="Winkler A."/>
            <person name="Kalinowski J."/>
            <person name="Zotchev S."/>
            <person name="Ruckert C."/>
        </authorList>
    </citation>
    <scope>NUCLEOTIDE SEQUENCE [LARGE SCALE GENOMIC DNA]</scope>
    <source>
        <strain evidence="2">HPA177(T) (DSM 45092(T))</strain>
    </source>
</reference>
<proteinExistence type="predicted"/>
<dbReference type="Proteomes" id="UP000095210">
    <property type="component" value="Chromosome"/>
</dbReference>